<evidence type="ECO:0000313" key="4">
    <source>
        <dbReference type="EMBL" id="MBA4710584.1"/>
    </source>
</evidence>
<evidence type="ECO:0000256" key="2">
    <source>
        <dbReference type="PROSITE-ProRule" id="PRU00169"/>
    </source>
</evidence>
<comment type="caution">
    <text evidence="4">The sequence shown here is derived from an EMBL/GenBank/DDBJ whole genome shotgun (WGS) entry which is preliminary data.</text>
</comment>
<dbReference type="InterPro" id="IPR050595">
    <property type="entry name" value="Bact_response_regulator"/>
</dbReference>
<proteinExistence type="predicted"/>
<feature type="modified residue" description="4-aspartylphosphate" evidence="2">
    <location>
        <position position="53"/>
    </location>
</feature>
<dbReference type="EMBL" id="JACERN010000044">
    <property type="protein sequence ID" value="MBA4710584.1"/>
    <property type="molecule type" value="Genomic_DNA"/>
</dbReference>
<dbReference type="AlphaFoldDB" id="A0A838YIL7"/>
<dbReference type="PANTHER" id="PTHR44591:SF3">
    <property type="entry name" value="RESPONSE REGULATORY DOMAIN-CONTAINING PROTEIN"/>
    <property type="match status" value="1"/>
</dbReference>
<keyword evidence="5" id="KW-1185">Reference proteome</keyword>
<organism evidence="4 5">
    <name type="scientific">Aquitalea aquatica</name>
    <dbReference type="NCBI Taxonomy" id="3044273"/>
    <lineage>
        <taxon>Bacteria</taxon>
        <taxon>Pseudomonadati</taxon>
        <taxon>Pseudomonadota</taxon>
        <taxon>Betaproteobacteria</taxon>
        <taxon>Neisseriales</taxon>
        <taxon>Chromobacteriaceae</taxon>
        <taxon>Aquitalea</taxon>
    </lineage>
</organism>
<dbReference type="InterPro" id="IPR011006">
    <property type="entry name" value="CheY-like_superfamily"/>
</dbReference>
<gene>
    <name evidence="4" type="ORF">H2Z84_19595</name>
</gene>
<dbReference type="CDD" id="cd00156">
    <property type="entry name" value="REC"/>
    <property type="match status" value="1"/>
</dbReference>
<keyword evidence="1 2" id="KW-0597">Phosphoprotein</keyword>
<dbReference type="GO" id="GO:0000160">
    <property type="term" value="P:phosphorelay signal transduction system"/>
    <property type="evidence" value="ECO:0007669"/>
    <property type="project" value="InterPro"/>
</dbReference>
<evidence type="ECO:0000259" key="3">
    <source>
        <dbReference type="PROSITE" id="PS50110"/>
    </source>
</evidence>
<accession>A0A838YIL7</accession>
<dbReference type="Gene3D" id="3.40.50.2300">
    <property type="match status" value="1"/>
</dbReference>
<protein>
    <submittedName>
        <fullName evidence="4">Response regulator</fullName>
    </submittedName>
</protein>
<evidence type="ECO:0000313" key="5">
    <source>
        <dbReference type="Proteomes" id="UP000545606"/>
    </source>
</evidence>
<sequence length="137" mass="15470">MNNSKIMIVEDDAISAILMRKWLAKSAHVHHCATPDAFQQTAFEVNPDIILMDINLGGDEDGFDLVTWYRSQQGKAQVIFISSYETAEILSRIYACGGNDYILKPPSLEVLENKIRHALEWRAMDAICPISPRDENC</sequence>
<dbReference type="Proteomes" id="UP000545606">
    <property type="component" value="Unassembled WGS sequence"/>
</dbReference>
<dbReference type="RefSeq" id="WP_181837476.1">
    <property type="nucleotide sequence ID" value="NZ_JACERN010000044.1"/>
</dbReference>
<feature type="domain" description="Response regulatory" evidence="3">
    <location>
        <begin position="5"/>
        <end position="119"/>
    </location>
</feature>
<dbReference type="SMART" id="SM00448">
    <property type="entry name" value="REC"/>
    <property type="match status" value="1"/>
</dbReference>
<dbReference type="SUPFAM" id="SSF52172">
    <property type="entry name" value="CheY-like"/>
    <property type="match status" value="1"/>
</dbReference>
<reference evidence="4 5" key="1">
    <citation type="submission" date="2020-07" db="EMBL/GenBank/DDBJ databases">
        <title>Draft genome sequence of violacein-producing bacteria and related species.</title>
        <authorList>
            <person name="Wilson H.S."/>
            <person name="De Leon M.E."/>
        </authorList>
    </citation>
    <scope>NUCLEOTIDE SEQUENCE [LARGE SCALE GENOMIC DNA]</scope>
    <source>
        <strain evidence="4 5">HSC-21Su07</strain>
    </source>
</reference>
<dbReference type="Pfam" id="PF00072">
    <property type="entry name" value="Response_reg"/>
    <property type="match status" value="1"/>
</dbReference>
<dbReference type="PROSITE" id="PS50110">
    <property type="entry name" value="RESPONSE_REGULATORY"/>
    <property type="match status" value="1"/>
</dbReference>
<name>A0A838YIL7_9NEIS</name>
<evidence type="ECO:0000256" key="1">
    <source>
        <dbReference type="ARBA" id="ARBA00022553"/>
    </source>
</evidence>
<dbReference type="InterPro" id="IPR001789">
    <property type="entry name" value="Sig_transdc_resp-reg_receiver"/>
</dbReference>
<dbReference type="PANTHER" id="PTHR44591">
    <property type="entry name" value="STRESS RESPONSE REGULATOR PROTEIN 1"/>
    <property type="match status" value="1"/>
</dbReference>